<comment type="caution">
    <text evidence="2">The sequence shown here is derived from an EMBL/GenBank/DDBJ whole genome shotgun (WGS) entry which is preliminary data.</text>
</comment>
<feature type="region of interest" description="Disordered" evidence="1">
    <location>
        <begin position="221"/>
        <end position="271"/>
    </location>
</feature>
<feature type="compositionally biased region" description="Basic residues" evidence="1">
    <location>
        <begin position="251"/>
        <end position="262"/>
    </location>
</feature>
<protein>
    <submittedName>
        <fullName evidence="2">Uncharacterized protein</fullName>
    </submittedName>
</protein>
<dbReference type="Proteomes" id="UP000502823">
    <property type="component" value="Unassembled WGS sequence"/>
</dbReference>
<proteinExistence type="predicted"/>
<name>A0A6L2QC36_COPFO</name>
<feature type="region of interest" description="Disordered" evidence="1">
    <location>
        <begin position="1"/>
        <end position="109"/>
    </location>
</feature>
<organism evidence="2 3">
    <name type="scientific">Coptotermes formosanus</name>
    <name type="common">Formosan subterranean termite</name>
    <dbReference type="NCBI Taxonomy" id="36987"/>
    <lineage>
        <taxon>Eukaryota</taxon>
        <taxon>Metazoa</taxon>
        <taxon>Ecdysozoa</taxon>
        <taxon>Arthropoda</taxon>
        <taxon>Hexapoda</taxon>
        <taxon>Insecta</taxon>
        <taxon>Pterygota</taxon>
        <taxon>Neoptera</taxon>
        <taxon>Polyneoptera</taxon>
        <taxon>Dictyoptera</taxon>
        <taxon>Blattodea</taxon>
        <taxon>Blattoidea</taxon>
        <taxon>Termitoidae</taxon>
        <taxon>Rhinotermitidae</taxon>
        <taxon>Coptotermes</taxon>
    </lineage>
</organism>
<dbReference type="InParanoid" id="A0A6L2QC36"/>
<evidence type="ECO:0000313" key="2">
    <source>
        <dbReference type="EMBL" id="GFG40708.1"/>
    </source>
</evidence>
<dbReference type="OrthoDB" id="8186792at2759"/>
<dbReference type="EMBL" id="BLKM01002437">
    <property type="protein sequence ID" value="GFG40708.1"/>
    <property type="molecule type" value="Genomic_DNA"/>
</dbReference>
<reference evidence="3" key="1">
    <citation type="submission" date="2020-01" db="EMBL/GenBank/DDBJ databases">
        <title>Draft genome sequence of the Termite Coptotermes fromosanus.</title>
        <authorList>
            <person name="Itakura S."/>
            <person name="Yosikawa Y."/>
            <person name="Umezawa K."/>
        </authorList>
    </citation>
    <scope>NUCLEOTIDE SEQUENCE [LARGE SCALE GENOMIC DNA]</scope>
</reference>
<sequence>MAAESDGEFGMVPSSGDEQPMDLSRASRKPTRLMPPLIPISLLRSGDHYRQVPNKDTVGTKRIALPQQKSVVKPQTEETLTERLEEDTKGEWRDSQASPKRSRLCSEDGWVQPPRLDRARSVPQLNPLPSLQRHKSLSESRIPVTTAEAEAKVHEENFPVWRFDRSSEHLVEEDLQQRLRFPDNDALIKSSWIYIGYYSQLLHRFQAQELLRRFALQHERDSQDEQIEGVAMTATSKTPSPAEDTCDMKRRQARPLTGKHVRPGTGASPATLLSLRRKIQARQQQHDTQQLPK</sequence>
<evidence type="ECO:0000313" key="3">
    <source>
        <dbReference type="Proteomes" id="UP000502823"/>
    </source>
</evidence>
<dbReference type="AlphaFoldDB" id="A0A6L2QC36"/>
<accession>A0A6L2QC36</accession>
<feature type="compositionally biased region" description="Basic and acidic residues" evidence="1">
    <location>
        <begin position="80"/>
        <end position="94"/>
    </location>
</feature>
<keyword evidence="3" id="KW-1185">Reference proteome</keyword>
<gene>
    <name evidence="2" type="ORF">Cfor_03392</name>
</gene>
<evidence type="ECO:0000256" key="1">
    <source>
        <dbReference type="SAM" id="MobiDB-lite"/>
    </source>
</evidence>